<gene>
    <name evidence="2" type="ORF">BGZ96_005248</name>
</gene>
<evidence type="ECO:0000313" key="3">
    <source>
        <dbReference type="Proteomes" id="UP001194696"/>
    </source>
</evidence>
<feature type="non-terminal residue" evidence="2">
    <location>
        <position position="1"/>
    </location>
</feature>
<keyword evidence="3" id="KW-1185">Reference proteome</keyword>
<dbReference type="EMBL" id="JAAAIM010002449">
    <property type="protein sequence ID" value="KAG0272616.1"/>
    <property type="molecule type" value="Genomic_DNA"/>
</dbReference>
<evidence type="ECO:0000256" key="1">
    <source>
        <dbReference type="SAM" id="MobiDB-lite"/>
    </source>
</evidence>
<sequence length="68" mass="7599">LPQRTLSMTSKNTSRPRSHPSLTTLLQTSSPSGAFPFQTTAMTMRSPLCLTTSTTRTRRNSERRVACR</sequence>
<evidence type="ECO:0000313" key="2">
    <source>
        <dbReference type="EMBL" id="KAG0272616.1"/>
    </source>
</evidence>
<feature type="compositionally biased region" description="Basic and acidic residues" evidence="1">
    <location>
        <begin position="59"/>
        <end position="68"/>
    </location>
</feature>
<feature type="region of interest" description="Disordered" evidence="1">
    <location>
        <begin position="1"/>
        <end position="68"/>
    </location>
</feature>
<comment type="caution">
    <text evidence="2">The sequence shown here is derived from an EMBL/GenBank/DDBJ whole genome shotgun (WGS) entry which is preliminary data.</text>
</comment>
<feature type="non-terminal residue" evidence="2">
    <location>
        <position position="68"/>
    </location>
</feature>
<dbReference type="Proteomes" id="UP001194696">
    <property type="component" value="Unassembled WGS sequence"/>
</dbReference>
<reference evidence="2 3" key="1">
    <citation type="journal article" date="2020" name="Fungal Divers.">
        <title>Resolving the Mortierellaceae phylogeny through synthesis of multi-gene phylogenetics and phylogenomics.</title>
        <authorList>
            <person name="Vandepol N."/>
            <person name="Liber J."/>
            <person name="Desiro A."/>
            <person name="Na H."/>
            <person name="Kennedy M."/>
            <person name="Barry K."/>
            <person name="Grigoriev I.V."/>
            <person name="Miller A.N."/>
            <person name="O'Donnell K."/>
            <person name="Stajich J.E."/>
            <person name="Bonito G."/>
        </authorList>
    </citation>
    <scope>NUCLEOTIDE SEQUENCE [LARGE SCALE GENOMIC DNA]</scope>
    <source>
        <strain evidence="2 3">AD045</strain>
    </source>
</reference>
<protein>
    <submittedName>
        <fullName evidence="2">Uncharacterized protein</fullName>
    </submittedName>
</protein>
<organism evidence="2 3">
    <name type="scientific">Linnemannia gamsii</name>
    <dbReference type="NCBI Taxonomy" id="64522"/>
    <lineage>
        <taxon>Eukaryota</taxon>
        <taxon>Fungi</taxon>
        <taxon>Fungi incertae sedis</taxon>
        <taxon>Mucoromycota</taxon>
        <taxon>Mortierellomycotina</taxon>
        <taxon>Mortierellomycetes</taxon>
        <taxon>Mortierellales</taxon>
        <taxon>Mortierellaceae</taxon>
        <taxon>Linnemannia</taxon>
    </lineage>
</organism>
<name>A0ABQ7JHH3_9FUNG</name>
<accession>A0ABQ7JHH3</accession>
<feature type="compositionally biased region" description="Polar residues" evidence="1">
    <location>
        <begin position="1"/>
        <end position="15"/>
    </location>
</feature>
<feature type="compositionally biased region" description="Low complexity" evidence="1">
    <location>
        <begin position="21"/>
        <end position="30"/>
    </location>
</feature>
<proteinExistence type="predicted"/>